<evidence type="ECO:0000259" key="11">
    <source>
        <dbReference type="PROSITE" id="PS50600"/>
    </source>
</evidence>
<evidence type="ECO:0000256" key="4">
    <source>
        <dbReference type="ARBA" id="ARBA00022737"/>
    </source>
</evidence>
<keyword evidence="7" id="KW-0805">Transcription regulation</keyword>
<dbReference type="FunFam" id="2.20.25.80:FF:000006">
    <property type="entry name" value="WRKY transcription factor"/>
    <property type="match status" value="1"/>
</dbReference>
<dbReference type="Gene3D" id="2.20.25.80">
    <property type="entry name" value="WRKY domain"/>
    <property type="match status" value="1"/>
</dbReference>
<dbReference type="Gene3D" id="3.40.395.10">
    <property type="entry name" value="Adenoviral Proteinase, Chain A"/>
    <property type="match status" value="1"/>
</dbReference>
<evidence type="ECO:0000256" key="3">
    <source>
        <dbReference type="ARBA" id="ARBA00022670"/>
    </source>
</evidence>
<evidence type="ECO:0000256" key="2">
    <source>
        <dbReference type="ARBA" id="ARBA00005234"/>
    </source>
</evidence>
<dbReference type="GO" id="GO:0003700">
    <property type="term" value="F:DNA-binding transcription factor activity"/>
    <property type="evidence" value="ECO:0007669"/>
    <property type="project" value="InterPro"/>
</dbReference>
<evidence type="ECO:0000313" key="13">
    <source>
        <dbReference type="EnsemblPlants" id="OPUNC12G00230.2"/>
    </source>
</evidence>
<dbReference type="InterPro" id="IPR003653">
    <property type="entry name" value="Peptidase_C48_C"/>
</dbReference>
<dbReference type="SUPFAM" id="SSF118290">
    <property type="entry name" value="WRKY DNA-binding domain"/>
    <property type="match status" value="1"/>
</dbReference>
<accession>A0A0E0MIL3</accession>
<dbReference type="InterPro" id="IPR038765">
    <property type="entry name" value="Papain-like_cys_pep_sf"/>
</dbReference>
<evidence type="ECO:0000259" key="12">
    <source>
        <dbReference type="PROSITE" id="PS50811"/>
    </source>
</evidence>
<keyword evidence="9" id="KW-0804">Transcription</keyword>
<evidence type="ECO:0008006" key="15">
    <source>
        <dbReference type="Google" id="ProtNLM"/>
    </source>
</evidence>
<reference evidence="13" key="1">
    <citation type="submission" date="2015-04" db="UniProtKB">
        <authorList>
            <consortium name="EnsemblPlants"/>
        </authorList>
    </citation>
    <scope>IDENTIFICATION</scope>
</reference>
<dbReference type="InterPro" id="IPR044613">
    <property type="entry name" value="Nep1/2-like"/>
</dbReference>
<comment type="subcellular location">
    <subcellularLocation>
        <location evidence="1">Nucleus</location>
    </subcellularLocation>
</comment>
<dbReference type="GO" id="GO:0006508">
    <property type="term" value="P:proteolysis"/>
    <property type="evidence" value="ECO:0007669"/>
    <property type="project" value="UniProtKB-KW"/>
</dbReference>
<evidence type="ECO:0000256" key="8">
    <source>
        <dbReference type="ARBA" id="ARBA00023125"/>
    </source>
</evidence>
<evidence type="ECO:0000256" key="7">
    <source>
        <dbReference type="ARBA" id="ARBA00023015"/>
    </source>
</evidence>
<dbReference type="PROSITE" id="PS50600">
    <property type="entry name" value="ULP_PROTEASE"/>
    <property type="match status" value="1"/>
</dbReference>
<keyword evidence="8" id="KW-0238">DNA-binding</keyword>
<organism evidence="13">
    <name type="scientific">Oryza punctata</name>
    <name type="common">Red rice</name>
    <dbReference type="NCBI Taxonomy" id="4537"/>
    <lineage>
        <taxon>Eukaryota</taxon>
        <taxon>Viridiplantae</taxon>
        <taxon>Streptophyta</taxon>
        <taxon>Embryophyta</taxon>
        <taxon>Tracheophyta</taxon>
        <taxon>Spermatophyta</taxon>
        <taxon>Magnoliopsida</taxon>
        <taxon>Liliopsida</taxon>
        <taxon>Poales</taxon>
        <taxon>Poaceae</taxon>
        <taxon>BOP clade</taxon>
        <taxon>Oryzoideae</taxon>
        <taxon>Oryzeae</taxon>
        <taxon>Oryzinae</taxon>
        <taxon>Oryza</taxon>
    </lineage>
</organism>
<dbReference type="GO" id="GO:0008234">
    <property type="term" value="F:cysteine-type peptidase activity"/>
    <property type="evidence" value="ECO:0007669"/>
    <property type="project" value="UniProtKB-KW"/>
</dbReference>
<dbReference type="SUPFAM" id="SSF54001">
    <property type="entry name" value="Cysteine proteinases"/>
    <property type="match status" value="1"/>
</dbReference>
<evidence type="ECO:0000256" key="6">
    <source>
        <dbReference type="ARBA" id="ARBA00022807"/>
    </source>
</evidence>
<dbReference type="Gramene" id="OPUNC12G00230.2">
    <property type="protein sequence ID" value="OPUNC12G00230.2"/>
    <property type="gene ID" value="OPUNC12G00230"/>
</dbReference>
<keyword evidence="10" id="KW-0539">Nucleus</keyword>
<evidence type="ECO:0000256" key="9">
    <source>
        <dbReference type="ARBA" id="ARBA00023163"/>
    </source>
</evidence>
<dbReference type="STRING" id="4537.A0A0E0MIL3"/>
<dbReference type="GO" id="GO:0000338">
    <property type="term" value="P:protein deneddylation"/>
    <property type="evidence" value="ECO:0007669"/>
    <property type="project" value="TreeGrafter"/>
</dbReference>
<reference evidence="13" key="2">
    <citation type="submission" date="2018-05" db="EMBL/GenBank/DDBJ databases">
        <title>OpunRS2 (Oryza punctata Reference Sequence Version 2).</title>
        <authorList>
            <person name="Zhang J."/>
            <person name="Kudrna D."/>
            <person name="Lee S."/>
            <person name="Talag J."/>
            <person name="Welchert J."/>
            <person name="Wing R.A."/>
        </authorList>
    </citation>
    <scope>NUCLEOTIDE SEQUENCE [LARGE SCALE GENOMIC DNA]</scope>
</reference>
<comment type="similarity">
    <text evidence="2">Belongs to the peptidase C48 family.</text>
</comment>
<keyword evidence="3" id="KW-0645">Protease</keyword>
<dbReference type="GO" id="GO:0019784">
    <property type="term" value="F:deNEDDylase activity"/>
    <property type="evidence" value="ECO:0007669"/>
    <property type="project" value="InterPro"/>
</dbReference>
<evidence type="ECO:0000313" key="14">
    <source>
        <dbReference type="Proteomes" id="UP000026962"/>
    </source>
</evidence>
<dbReference type="OMA" id="WKMQSQE"/>
<dbReference type="eggNOG" id="KOG3246">
    <property type="taxonomic scope" value="Eukaryota"/>
</dbReference>
<keyword evidence="14" id="KW-1185">Reference proteome</keyword>
<dbReference type="GO" id="GO:0043565">
    <property type="term" value="F:sequence-specific DNA binding"/>
    <property type="evidence" value="ECO:0007669"/>
    <property type="project" value="InterPro"/>
</dbReference>
<evidence type="ECO:0000256" key="10">
    <source>
        <dbReference type="ARBA" id="ARBA00023242"/>
    </source>
</evidence>
<feature type="domain" description="Ubiquitin-like protease family profile" evidence="11">
    <location>
        <begin position="25"/>
        <end position="183"/>
    </location>
</feature>
<keyword evidence="4" id="KW-0677">Repeat</keyword>
<dbReference type="GO" id="GO:0005634">
    <property type="term" value="C:nucleus"/>
    <property type="evidence" value="ECO:0007669"/>
    <property type="project" value="UniProtKB-SubCell"/>
</dbReference>
<keyword evidence="5" id="KW-0378">Hydrolase</keyword>
<dbReference type="InterPro" id="IPR036576">
    <property type="entry name" value="WRKY_dom_sf"/>
</dbReference>
<dbReference type="SMART" id="SM00774">
    <property type="entry name" value="WRKY"/>
    <property type="match status" value="1"/>
</dbReference>
<protein>
    <recommendedName>
        <fullName evidence="15">WRKY domain-containing protein</fullName>
    </recommendedName>
</protein>
<evidence type="ECO:0000256" key="1">
    <source>
        <dbReference type="ARBA" id="ARBA00004123"/>
    </source>
</evidence>
<dbReference type="Pfam" id="PF03106">
    <property type="entry name" value="WRKY"/>
    <property type="match status" value="1"/>
</dbReference>
<dbReference type="PROSITE" id="PS50811">
    <property type="entry name" value="WRKY"/>
    <property type="match status" value="1"/>
</dbReference>
<name>A0A0E0MIL3_ORYPU</name>
<proteinExistence type="inferred from homology"/>
<dbReference type="Proteomes" id="UP000026962">
    <property type="component" value="Chromosome 12"/>
</dbReference>
<dbReference type="PANTHER" id="PTHR46468:SF1">
    <property type="entry name" value="SENTRIN-SPECIFIC PROTEASE 8"/>
    <property type="match status" value="1"/>
</dbReference>
<dbReference type="PANTHER" id="PTHR46468">
    <property type="entry name" value="SENTRIN-SPECIFIC PROTEASE 8"/>
    <property type="match status" value="1"/>
</dbReference>
<feature type="domain" description="WRKY" evidence="12">
    <location>
        <begin position="397"/>
        <end position="461"/>
    </location>
</feature>
<dbReference type="AlphaFoldDB" id="A0A0E0MIL3"/>
<dbReference type="EnsemblPlants" id="OPUNC12G00230.2">
    <property type="protein sequence ID" value="OPUNC12G00230.2"/>
    <property type="gene ID" value="OPUNC12G00230"/>
</dbReference>
<dbReference type="InterPro" id="IPR003657">
    <property type="entry name" value="WRKY_dom"/>
</dbReference>
<keyword evidence="6" id="KW-0788">Thiol protease</keyword>
<evidence type="ECO:0000256" key="5">
    <source>
        <dbReference type="ARBA" id="ARBA00022801"/>
    </source>
</evidence>
<sequence>MAMRPRHGGGGGEEEEERVLSHGDVVLLRCDLTILRGPHFLNDRIIAFYLAHLHHHDDDDLLLLPPSIPYLLSNLPDPASVAEPLRLASRRLLLLPVNDNPDVSHADGGSHWTLLVLDNSVSGARFVHHDSLPPTNLPAARRLAAVLRPLLPASPIPLIEGPTPRQTNGYDCGVFVLAVAKAICHWWGWPPRECDRTHSDWLEAVKREVNADSVKAMRTELLQLIETLIQDKKNNTNQYKEGSYLTSASLPTTSRPNALQLNFLVTLRLHLPVSACHSTQDFGTWWDMESHKKVAAVKPVASRPSSRLRSFSMLQKDSTATDSPWLTSLEEEIILRRPKATRFTPSLSDSSTEIAATRLEDNGTYATYDRKKAATGQVACWDNLTVSQSVRKPNVSAKNSLSYDGYSWRKYGQKQVKGSEFPRSYYKCTQPTCPVKRKVETTPDGQIAEIVYNGEHNHPKPHPPKRPSLSTSVDIVVATNDAGLENQLEGCDKAIGSDAVVEAFKGGCHCLDGFRNGNEISDCQKRDIISIISPVVFILPCIGS</sequence>